<evidence type="ECO:0000313" key="2">
    <source>
        <dbReference type="Proteomes" id="UP000278792"/>
    </source>
</evidence>
<sequence length="106" mass="12185">MDKEKNSFDASCENDLCNLQKNIADLVAYVELRALSKQQDTHTALKQSQYRLIKYKELLLHAEHLDETELLLMYTELSKVEKSIAKLGVDALTITIDRLDKAFLNN</sequence>
<accession>A0A3N3DX93</accession>
<gene>
    <name evidence="1" type="ORF">EGH82_15220</name>
</gene>
<dbReference type="AlphaFoldDB" id="A0A3N3DX93"/>
<protein>
    <submittedName>
        <fullName evidence="1">Uncharacterized protein</fullName>
    </submittedName>
</protein>
<dbReference type="EMBL" id="RKIK01000051">
    <property type="protein sequence ID" value="ROV59144.1"/>
    <property type="molecule type" value="Genomic_DNA"/>
</dbReference>
<proteinExistence type="predicted"/>
<dbReference type="Proteomes" id="UP000278792">
    <property type="component" value="Unassembled WGS sequence"/>
</dbReference>
<evidence type="ECO:0000313" key="1">
    <source>
        <dbReference type="EMBL" id="ROV59144.1"/>
    </source>
</evidence>
<reference evidence="1 2" key="1">
    <citation type="submission" date="2018-11" db="EMBL/GenBank/DDBJ databases">
        <title>Vibrio ponticus strain CAIM 1751 pathogenic for the snapper Lutjanus guttatus.</title>
        <authorList>
            <person name="Soto-Rodriguez S."/>
            <person name="Lozano-Olvera R."/>
            <person name="Gomez-Gil B."/>
        </authorList>
    </citation>
    <scope>NUCLEOTIDE SEQUENCE [LARGE SCALE GENOMIC DNA]</scope>
    <source>
        <strain evidence="1 2">CAIM 1751</strain>
    </source>
</reference>
<name>A0A3N3DX93_9VIBR</name>
<organism evidence="1 2">
    <name type="scientific">Vibrio ponticus</name>
    <dbReference type="NCBI Taxonomy" id="265668"/>
    <lineage>
        <taxon>Bacteria</taxon>
        <taxon>Pseudomonadati</taxon>
        <taxon>Pseudomonadota</taxon>
        <taxon>Gammaproteobacteria</taxon>
        <taxon>Vibrionales</taxon>
        <taxon>Vibrionaceae</taxon>
        <taxon>Vibrio</taxon>
    </lineage>
</organism>
<comment type="caution">
    <text evidence="1">The sequence shown here is derived from an EMBL/GenBank/DDBJ whole genome shotgun (WGS) entry which is preliminary data.</text>
</comment>